<dbReference type="AlphaFoldDB" id="A0A2D0L3X9"/>
<gene>
    <name evidence="4" type="ORF">Xkoz_03118</name>
</gene>
<name>A0A2D0L3X9_9GAMM</name>
<dbReference type="Gene3D" id="2.30.300.10">
    <property type="entry name" value="Baseplate protein-like domain - beta roll fold"/>
    <property type="match status" value="1"/>
</dbReference>
<organism evidence="4 5">
    <name type="scientific">Xenorhabdus kozodoii</name>
    <dbReference type="NCBI Taxonomy" id="351676"/>
    <lineage>
        <taxon>Bacteria</taxon>
        <taxon>Pseudomonadati</taxon>
        <taxon>Pseudomonadota</taxon>
        <taxon>Gammaproteobacteria</taxon>
        <taxon>Enterobacterales</taxon>
        <taxon>Morganellaceae</taxon>
        <taxon>Xenorhabdus</taxon>
    </lineage>
</organism>
<dbReference type="InterPro" id="IPR049354">
    <property type="entry name" value="GpP-like_N"/>
</dbReference>
<dbReference type="RefSeq" id="WP_099142982.1">
    <property type="nucleotide sequence ID" value="NZ_CAWNOR010000059.1"/>
</dbReference>
<dbReference type="OrthoDB" id="9016931at2"/>
<comment type="caution">
    <text evidence="4">The sequence shown here is derived from an EMBL/GenBank/DDBJ whole genome shotgun (WGS) entry which is preliminary data.</text>
</comment>
<evidence type="ECO:0000313" key="5">
    <source>
        <dbReference type="Proteomes" id="UP000221101"/>
    </source>
</evidence>
<sequence length="369" mass="41716">MKQNSNELSLVIGGKRIYGWDSIRVTRGIERLPSDFELMLMDYYPGSSEKQLVEAGQSCQVLLGDDPVITGYIDIWNSSINKSSHQIRVTGRSKCQDLVDCSAKWPQNVITSATALQIAQKLAQWYGIKVSSDVTDMKSVPQFTLNWGESSQEIIDRITRWSALLYYDTPDGNLFLTRVSNQLAASGVEQGKNVEMADYQSSMNERFSEYSGLSMNVSGLSELSQGQGYSVVEIATAKDPETESMRYRNYVTIIESTLHSHQRQQESIDWEMNRRYGRAKVIKVLVDSWRDVSGTLWTPNTLIPIHLPVFGLESEQWLLSEVSYVRNKDDGTRAELTLMPPAAFTVQPYEFYSTLMETRDGGYVNNGSR</sequence>
<evidence type="ECO:0000313" key="4">
    <source>
        <dbReference type="EMBL" id="PHM70406.1"/>
    </source>
</evidence>
<proteinExistence type="predicted"/>
<dbReference type="InterPro" id="IPR026276">
    <property type="entry name" value="Baseplate_GpP"/>
</dbReference>
<dbReference type="InterPro" id="IPR053981">
    <property type="entry name" value="Gp44/GpP-like_2nd"/>
</dbReference>
<feature type="domain" description="Baseplate hub protein gp44-like N-terminal" evidence="1">
    <location>
        <begin position="8"/>
        <end position="93"/>
    </location>
</feature>
<dbReference type="Gene3D" id="3.30.1920.10">
    <property type="entry name" value="Baseplate protein-like domains - 2 layer sandwich fold"/>
    <property type="match status" value="1"/>
</dbReference>
<dbReference type="Pfam" id="PF21929">
    <property type="entry name" value="GpP_4th"/>
    <property type="match status" value="1"/>
</dbReference>
<dbReference type="Pfam" id="PF21683">
    <property type="entry name" value="GpP-like_1st"/>
    <property type="match status" value="1"/>
</dbReference>
<evidence type="ECO:0000259" key="1">
    <source>
        <dbReference type="Pfam" id="PF21683"/>
    </source>
</evidence>
<accession>A0A2D0L3X9</accession>
<reference evidence="4 5" key="1">
    <citation type="journal article" date="2017" name="Nat. Microbiol.">
        <title>Natural product diversity associated with the nematode symbionts Photorhabdus and Xenorhabdus.</title>
        <authorList>
            <person name="Tobias N.J."/>
            <person name="Wolff H."/>
            <person name="Djahanschiri B."/>
            <person name="Grundmann F."/>
            <person name="Kronenwerth M."/>
            <person name="Shi Y.M."/>
            <person name="Simonyi S."/>
            <person name="Grun P."/>
            <person name="Shapiro-Ilan D."/>
            <person name="Pidot S.J."/>
            <person name="Stinear T.P."/>
            <person name="Ebersberger I."/>
            <person name="Bode H.B."/>
        </authorList>
    </citation>
    <scope>NUCLEOTIDE SEQUENCE [LARGE SCALE GENOMIC DNA]</scope>
    <source>
        <strain evidence="4 5">DSM 17907</strain>
    </source>
</reference>
<dbReference type="Gene3D" id="3.55.50.10">
    <property type="entry name" value="Baseplate protein-like domains"/>
    <property type="match status" value="1"/>
</dbReference>
<protein>
    <submittedName>
        <fullName evidence="4">Tail protein</fullName>
    </submittedName>
</protein>
<evidence type="ECO:0000259" key="3">
    <source>
        <dbReference type="Pfam" id="PF22255"/>
    </source>
</evidence>
<dbReference type="EMBL" id="NJCX01000025">
    <property type="protein sequence ID" value="PHM70406.1"/>
    <property type="molecule type" value="Genomic_DNA"/>
</dbReference>
<dbReference type="PIRSF" id="PIRSF004440">
    <property type="entry name" value="GpP"/>
    <property type="match status" value="1"/>
</dbReference>
<dbReference type="Pfam" id="PF22255">
    <property type="entry name" value="Gp44-like_2nd"/>
    <property type="match status" value="1"/>
</dbReference>
<feature type="domain" description="Baseplate hub protein gp44/GpP-like C-terminal" evidence="2">
    <location>
        <begin position="263"/>
        <end position="345"/>
    </location>
</feature>
<dbReference type="Proteomes" id="UP000221101">
    <property type="component" value="Unassembled WGS sequence"/>
</dbReference>
<dbReference type="SUPFAM" id="SSF69279">
    <property type="entry name" value="Phage tail proteins"/>
    <property type="match status" value="2"/>
</dbReference>
<dbReference type="InterPro" id="IPR023399">
    <property type="entry name" value="Baseplate-like_2-layer_sand"/>
</dbReference>
<feature type="domain" description="Baseplate hub protein gp44/GpP-like second" evidence="3">
    <location>
        <begin position="95"/>
        <end position="178"/>
    </location>
</feature>
<dbReference type="InterPro" id="IPR053982">
    <property type="entry name" value="Gp44/GpP-like_C"/>
</dbReference>
<keyword evidence="5" id="KW-1185">Reference proteome</keyword>
<evidence type="ECO:0000259" key="2">
    <source>
        <dbReference type="Pfam" id="PF21929"/>
    </source>
</evidence>